<evidence type="ECO:0000256" key="2">
    <source>
        <dbReference type="ARBA" id="ARBA00022475"/>
    </source>
</evidence>
<gene>
    <name evidence="9" type="ORF">DLJ74_06370</name>
</gene>
<dbReference type="SUPFAM" id="SSF55874">
    <property type="entry name" value="ATPase domain of HSP90 chaperone/DNA topoisomerase II/histidine kinase"/>
    <property type="match status" value="1"/>
</dbReference>
<keyword evidence="2" id="KW-1003">Cell membrane</keyword>
<dbReference type="PANTHER" id="PTHR34220">
    <property type="entry name" value="SENSOR HISTIDINE KINASE YPDA"/>
    <property type="match status" value="1"/>
</dbReference>
<evidence type="ECO:0000256" key="4">
    <source>
        <dbReference type="ARBA" id="ARBA00022679"/>
    </source>
</evidence>
<dbReference type="SMART" id="SM00304">
    <property type="entry name" value="HAMP"/>
    <property type="match status" value="1"/>
</dbReference>
<dbReference type="Proteomes" id="UP000245624">
    <property type="component" value="Unassembled WGS sequence"/>
</dbReference>
<dbReference type="GO" id="GO:0000155">
    <property type="term" value="F:phosphorelay sensor kinase activity"/>
    <property type="evidence" value="ECO:0007669"/>
    <property type="project" value="InterPro"/>
</dbReference>
<evidence type="ECO:0000256" key="3">
    <source>
        <dbReference type="ARBA" id="ARBA00022553"/>
    </source>
</evidence>
<evidence type="ECO:0000256" key="1">
    <source>
        <dbReference type="ARBA" id="ARBA00004651"/>
    </source>
</evidence>
<keyword evidence="7" id="KW-0812">Transmembrane</keyword>
<evidence type="ECO:0000256" key="5">
    <source>
        <dbReference type="ARBA" id="ARBA00022777"/>
    </source>
</evidence>
<keyword evidence="6 7" id="KW-0472">Membrane</keyword>
<reference evidence="9 10" key="1">
    <citation type="submission" date="2018-05" db="EMBL/GenBank/DDBJ databases">
        <title>Genomic analysis of Gracilibacillus dipsosauri DD1 reveals novel features of a salt-tolerant amylase.</title>
        <authorList>
            <person name="Deutch C.E."/>
            <person name="Yang S."/>
        </authorList>
    </citation>
    <scope>NUCLEOTIDE SEQUENCE [LARGE SCALE GENOMIC DNA]</scope>
    <source>
        <strain evidence="9 10">DD1</strain>
    </source>
</reference>
<evidence type="ECO:0000256" key="7">
    <source>
        <dbReference type="SAM" id="Phobius"/>
    </source>
</evidence>
<keyword evidence="5" id="KW-0418">Kinase</keyword>
<evidence type="ECO:0000256" key="6">
    <source>
        <dbReference type="ARBA" id="ARBA00023136"/>
    </source>
</evidence>
<dbReference type="CDD" id="cd06225">
    <property type="entry name" value="HAMP"/>
    <property type="match status" value="1"/>
</dbReference>
<name>A0A317L740_9BACI</name>
<dbReference type="Gene3D" id="3.30.565.10">
    <property type="entry name" value="Histidine kinase-like ATPase, C-terminal domain"/>
    <property type="match status" value="1"/>
</dbReference>
<evidence type="ECO:0000313" key="9">
    <source>
        <dbReference type="EMBL" id="PWU69589.1"/>
    </source>
</evidence>
<comment type="subcellular location">
    <subcellularLocation>
        <location evidence="1">Cell membrane</location>
        <topology evidence="1">Multi-pass membrane protein</topology>
    </subcellularLocation>
</comment>
<evidence type="ECO:0000313" key="10">
    <source>
        <dbReference type="Proteomes" id="UP000245624"/>
    </source>
</evidence>
<dbReference type="PANTHER" id="PTHR34220:SF7">
    <property type="entry name" value="SENSOR HISTIDINE KINASE YPDA"/>
    <property type="match status" value="1"/>
</dbReference>
<dbReference type="Pfam" id="PF06580">
    <property type="entry name" value="His_kinase"/>
    <property type="match status" value="1"/>
</dbReference>
<feature type="domain" description="HAMP" evidence="8">
    <location>
        <begin position="300"/>
        <end position="352"/>
    </location>
</feature>
<dbReference type="Gene3D" id="6.10.340.10">
    <property type="match status" value="1"/>
</dbReference>
<proteinExistence type="predicted"/>
<evidence type="ECO:0000259" key="8">
    <source>
        <dbReference type="PROSITE" id="PS50885"/>
    </source>
</evidence>
<dbReference type="SUPFAM" id="SSF158472">
    <property type="entry name" value="HAMP domain-like"/>
    <property type="match status" value="1"/>
</dbReference>
<dbReference type="EMBL" id="QGTD01000005">
    <property type="protein sequence ID" value="PWU69589.1"/>
    <property type="molecule type" value="Genomic_DNA"/>
</dbReference>
<keyword evidence="4" id="KW-0808">Transferase</keyword>
<feature type="transmembrane region" description="Helical" evidence="7">
    <location>
        <begin position="278"/>
        <end position="298"/>
    </location>
</feature>
<keyword evidence="3" id="KW-0597">Phosphoprotein</keyword>
<dbReference type="Pfam" id="PF02518">
    <property type="entry name" value="HATPase_c"/>
    <property type="match status" value="1"/>
</dbReference>
<dbReference type="GO" id="GO:0005886">
    <property type="term" value="C:plasma membrane"/>
    <property type="evidence" value="ECO:0007669"/>
    <property type="project" value="UniProtKB-SubCell"/>
</dbReference>
<dbReference type="RefSeq" id="WP_109983803.1">
    <property type="nucleotide sequence ID" value="NZ_QGTD01000005.1"/>
</dbReference>
<dbReference type="OrthoDB" id="2521939at2"/>
<dbReference type="InterPro" id="IPR036890">
    <property type="entry name" value="HATPase_C_sf"/>
</dbReference>
<accession>A0A317L740</accession>
<dbReference type="InterPro" id="IPR003660">
    <property type="entry name" value="HAMP_dom"/>
</dbReference>
<dbReference type="AlphaFoldDB" id="A0A317L740"/>
<protein>
    <recommendedName>
        <fullName evidence="8">HAMP domain-containing protein</fullName>
    </recommendedName>
</protein>
<keyword evidence="7" id="KW-1133">Transmembrane helix</keyword>
<dbReference type="PROSITE" id="PS50885">
    <property type="entry name" value="HAMP"/>
    <property type="match status" value="1"/>
</dbReference>
<comment type="caution">
    <text evidence="9">The sequence shown here is derived from an EMBL/GenBank/DDBJ whole genome shotgun (WGS) entry which is preliminary data.</text>
</comment>
<dbReference type="InterPro" id="IPR010559">
    <property type="entry name" value="Sig_transdc_His_kin_internal"/>
</dbReference>
<keyword evidence="10" id="KW-1185">Reference proteome</keyword>
<dbReference type="InterPro" id="IPR003594">
    <property type="entry name" value="HATPase_dom"/>
</dbReference>
<organism evidence="9 10">
    <name type="scientific">Gracilibacillus dipsosauri</name>
    <dbReference type="NCBI Taxonomy" id="178340"/>
    <lineage>
        <taxon>Bacteria</taxon>
        <taxon>Bacillati</taxon>
        <taxon>Bacillota</taxon>
        <taxon>Bacilli</taxon>
        <taxon>Bacillales</taxon>
        <taxon>Bacillaceae</taxon>
        <taxon>Gracilibacillus</taxon>
    </lineage>
</organism>
<sequence length="581" mass="67395">MIKYKIFNKLVLALFILLLVCSVLFTITQKINESIMRKNLEESTKKQLDYSVEQFEKDLHQLEVMSILLINDRSIKSFSTSYDFSSRIDHLLKRKYVEEKLKIQQNVIGSNHAFTIYWPQTNEIISTNQEIEYDAYDFIHTPKNKWFSKWSGGSLTFGFMVTSPLTINHFENVNTIVEASFSAEFLDNVLDLINASGNANSFIYLSDKTSYATNEINDSMISEITKKPSFNQDSGSFIIENQDIKYAVHYRYISSIDAKIVGYTELDSFLAPLNDIKYLVYLCLFTLFMTGILMAYLLHRHLRYNMKHLVNKIDQLGKGAYDTRVTIQANNEFDYLFSRFNRMAQKIQALIEDVYIAKLRTREAQYKHLQSQINPHFLYNCLFYIVSMAKRSPEAVTTMANNLARYYRYITKKNTDLTELHDEISFLRNYLEVQSLRNSQLTYKINIAKEMDHIFIPPLTLQPIIENAILHGIDNRRGAGEIIVTGEATNECYRLIIEDDGKGLPSFEINQLLHSINQPNIGESESYGLWNINQRLLHYYGEQTNISIQSRNPNGLKVTISIPRLSKIRDNRQLVPKKGAI</sequence>
<dbReference type="InterPro" id="IPR050640">
    <property type="entry name" value="Bact_2-comp_sensor_kinase"/>
</dbReference>